<dbReference type="AlphaFoldDB" id="A0A2L2YG97"/>
<dbReference type="PANTHER" id="PTHR21275">
    <property type="entry name" value="RWD DOMAIN-CONTAINING PROTEIN 4"/>
    <property type="match status" value="1"/>
</dbReference>
<evidence type="ECO:0000256" key="1">
    <source>
        <dbReference type="SAM" id="MobiDB-lite"/>
    </source>
</evidence>
<dbReference type="CDD" id="cd23817">
    <property type="entry name" value="RWD-RWDD4"/>
    <property type="match status" value="1"/>
</dbReference>
<dbReference type="SMART" id="SM00591">
    <property type="entry name" value="RWD"/>
    <property type="match status" value="1"/>
</dbReference>
<sequence length="196" mass="22581">MSCEELQEEEFEVLSSIYDGDLNFKPISKTCYQYKIGTDDDPKSFLLEVLWVEQYPNVPPKINLDAFYNKKLIPDVKQKIISELLNQADMWLGTAMTYTLFEYAKDNAEELTKFQPDTVVLPESTPFIEEKNVIVNEETVSSSKKEKKPKLSKQQKRKLAEKLDAKGERPRGWDWVDIVKHLSQIGPKPTTNDATS</sequence>
<protein>
    <submittedName>
        <fullName evidence="3">RWD domain-containing 4A</fullName>
    </submittedName>
</protein>
<dbReference type="InterPro" id="IPR016135">
    <property type="entry name" value="UBQ-conjugating_enzyme/RWD"/>
</dbReference>
<dbReference type="Pfam" id="PF05773">
    <property type="entry name" value="RWD"/>
    <property type="match status" value="1"/>
</dbReference>
<dbReference type="InterPro" id="IPR006575">
    <property type="entry name" value="RWD_dom"/>
</dbReference>
<name>A0A2L2YG97_PARTP</name>
<dbReference type="OrthoDB" id="10045773at2759"/>
<reference evidence="3" key="1">
    <citation type="journal article" date="2016" name="Mol. Ecol. Resour.">
        <title>Evaluation of the impact of RNA preservation methods of spiders for de novo transcriptome assembly.</title>
        <authorList>
            <person name="Kono N."/>
            <person name="Nakamura H."/>
            <person name="Ito Y."/>
            <person name="Tomita M."/>
            <person name="Arakawa K."/>
        </authorList>
    </citation>
    <scope>NUCLEOTIDE SEQUENCE</scope>
    <source>
        <tissue evidence="3">Whole body</tissue>
    </source>
</reference>
<dbReference type="SUPFAM" id="SSF54495">
    <property type="entry name" value="UBC-like"/>
    <property type="match status" value="1"/>
</dbReference>
<dbReference type="PROSITE" id="PS50908">
    <property type="entry name" value="RWD"/>
    <property type="match status" value="1"/>
</dbReference>
<evidence type="ECO:0000313" key="3">
    <source>
        <dbReference type="EMBL" id="LAA07174.1"/>
    </source>
</evidence>
<feature type="region of interest" description="Disordered" evidence="1">
    <location>
        <begin position="138"/>
        <end position="168"/>
    </location>
</feature>
<dbReference type="PANTHER" id="PTHR21275:SF1">
    <property type="entry name" value="RWD DOMAIN-CONTAINING PROTEIN 4"/>
    <property type="match status" value="1"/>
</dbReference>
<dbReference type="Gene3D" id="3.10.110.10">
    <property type="entry name" value="Ubiquitin Conjugating Enzyme"/>
    <property type="match status" value="1"/>
</dbReference>
<dbReference type="EMBL" id="IAAA01025194">
    <property type="protein sequence ID" value="LAA07174.1"/>
    <property type="molecule type" value="mRNA"/>
</dbReference>
<feature type="compositionally biased region" description="Basic and acidic residues" evidence="1">
    <location>
        <begin position="158"/>
        <end position="168"/>
    </location>
</feature>
<accession>A0A2L2YG97</accession>
<organism evidence="3">
    <name type="scientific">Parasteatoda tepidariorum</name>
    <name type="common">Common house spider</name>
    <name type="synonym">Achaearanea tepidariorum</name>
    <dbReference type="NCBI Taxonomy" id="114398"/>
    <lineage>
        <taxon>Eukaryota</taxon>
        <taxon>Metazoa</taxon>
        <taxon>Ecdysozoa</taxon>
        <taxon>Arthropoda</taxon>
        <taxon>Chelicerata</taxon>
        <taxon>Arachnida</taxon>
        <taxon>Araneae</taxon>
        <taxon>Araneomorphae</taxon>
        <taxon>Entelegynae</taxon>
        <taxon>Araneoidea</taxon>
        <taxon>Theridiidae</taxon>
        <taxon>Parasteatoda</taxon>
    </lineage>
</organism>
<proteinExistence type="evidence at transcript level"/>
<evidence type="ECO:0000259" key="2">
    <source>
        <dbReference type="PROSITE" id="PS50908"/>
    </source>
</evidence>
<feature type="domain" description="RWD" evidence="2">
    <location>
        <begin position="9"/>
        <end position="111"/>
    </location>
</feature>
<feature type="compositionally biased region" description="Basic residues" evidence="1">
    <location>
        <begin position="145"/>
        <end position="157"/>
    </location>
</feature>
<dbReference type="InterPro" id="IPR042770">
    <property type="entry name" value="RWDD4"/>
</dbReference>